<accession>A0A1M5LIJ8</accession>
<dbReference type="OrthoDB" id="9810918at2"/>
<protein>
    <submittedName>
        <fullName evidence="3">TLP18.3, Psb32 and MOLO-1 founding protein of phosphatase</fullName>
    </submittedName>
</protein>
<dbReference type="InterPro" id="IPR007621">
    <property type="entry name" value="TPM_dom"/>
</dbReference>
<evidence type="ECO:0000259" key="2">
    <source>
        <dbReference type="Pfam" id="PF04536"/>
    </source>
</evidence>
<dbReference type="PANTHER" id="PTHR30373">
    <property type="entry name" value="UPF0603 PROTEIN YGCG"/>
    <property type="match status" value="1"/>
</dbReference>
<dbReference type="EMBL" id="FQWQ01000001">
    <property type="protein sequence ID" value="SHG64867.1"/>
    <property type="molecule type" value="Genomic_DNA"/>
</dbReference>
<sequence>MITRLLYAILFLLPCLLQTSCGTSEEPTKMEDRVMDGANLLTTDEETRLFWIVQELERKVGSQLAIVTLDSLNGVAIEKYSLNKLNEMSLGRDQYYDGVLITVALRNKEMRIEVGWGLERILTNEKAERINLKLMAPRFREKKFYEGLRAAAGAITLLIEENKDRIRKRR</sequence>
<dbReference type="RefSeq" id="WP_073131985.1">
    <property type="nucleotide sequence ID" value="NZ_FQWQ01000001.1"/>
</dbReference>
<proteinExistence type="predicted"/>
<evidence type="ECO:0000313" key="4">
    <source>
        <dbReference type="Proteomes" id="UP000184212"/>
    </source>
</evidence>
<dbReference type="Proteomes" id="UP000184212">
    <property type="component" value="Unassembled WGS sequence"/>
</dbReference>
<feature type="signal peptide" evidence="1">
    <location>
        <begin position="1"/>
        <end position="23"/>
    </location>
</feature>
<gene>
    <name evidence="3" type="ORF">SAMN04488109_1233</name>
</gene>
<keyword evidence="4" id="KW-1185">Reference proteome</keyword>
<dbReference type="STRING" id="947013.SAMN04488109_1233"/>
<feature type="chain" id="PRO_5012544914" evidence="1">
    <location>
        <begin position="24"/>
        <end position="170"/>
    </location>
</feature>
<name>A0A1M5LIJ8_9BACT</name>
<reference evidence="3 4" key="1">
    <citation type="submission" date="2016-11" db="EMBL/GenBank/DDBJ databases">
        <authorList>
            <person name="Jaros S."/>
            <person name="Januszkiewicz K."/>
            <person name="Wedrychowicz H."/>
        </authorList>
    </citation>
    <scope>NUCLEOTIDE SEQUENCE [LARGE SCALE GENOMIC DNA]</scope>
    <source>
        <strain evidence="3 4">DSM 24574</strain>
    </source>
</reference>
<dbReference type="Gene3D" id="3.10.310.50">
    <property type="match status" value="1"/>
</dbReference>
<organism evidence="3 4">
    <name type="scientific">Chryseolinea serpens</name>
    <dbReference type="NCBI Taxonomy" id="947013"/>
    <lineage>
        <taxon>Bacteria</taxon>
        <taxon>Pseudomonadati</taxon>
        <taxon>Bacteroidota</taxon>
        <taxon>Cytophagia</taxon>
        <taxon>Cytophagales</taxon>
        <taxon>Fulvivirgaceae</taxon>
        <taxon>Chryseolinea</taxon>
    </lineage>
</organism>
<evidence type="ECO:0000313" key="3">
    <source>
        <dbReference type="EMBL" id="SHG64867.1"/>
    </source>
</evidence>
<evidence type="ECO:0000256" key="1">
    <source>
        <dbReference type="SAM" id="SignalP"/>
    </source>
</evidence>
<dbReference type="AlphaFoldDB" id="A0A1M5LIJ8"/>
<feature type="domain" description="TPM" evidence="2">
    <location>
        <begin position="34"/>
        <end position="155"/>
    </location>
</feature>
<keyword evidence="1" id="KW-0732">Signal</keyword>
<dbReference type="Pfam" id="PF04536">
    <property type="entry name" value="TPM_phosphatase"/>
    <property type="match status" value="1"/>
</dbReference>
<dbReference type="PANTHER" id="PTHR30373:SF2">
    <property type="entry name" value="UPF0603 PROTEIN YGCG"/>
    <property type="match status" value="1"/>
</dbReference>